<evidence type="ECO:0000313" key="2">
    <source>
        <dbReference type="EMBL" id="QMU31452.1"/>
    </source>
</evidence>
<organism evidence="2 3">
    <name type="scientific">Adhaeribacter radiodurans</name>
    <dbReference type="NCBI Taxonomy" id="2745197"/>
    <lineage>
        <taxon>Bacteria</taxon>
        <taxon>Pseudomonadati</taxon>
        <taxon>Bacteroidota</taxon>
        <taxon>Cytophagia</taxon>
        <taxon>Cytophagales</taxon>
        <taxon>Hymenobacteraceae</taxon>
        <taxon>Adhaeribacter</taxon>
    </lineage>
</organism>
<sequence length="98" mass="11064">MTFNDSIALAVCENTRIPVHQMFAGAAKRGKTRISWFFGFKLHLVMNHQGEMLSFCLTPGNVDNHKPVEQLTRKLWGKVFGIKATSVKDCKRNSKLKG</sequence>
<accession>A0A7L7LF15</accession>
<evidence type="ECO:0000259" key="1">
    <source>
        <dbReference type="Pfam" id="PF13612"/>
    </source>
</evidence>
<keyword evidence="3" id="KW-1185">Reference proteome</keyword>
<dbReference type="AlphaFoldDB" id="A0A7L7LF15"/>
<protein>
    <submittedName>
        <fullName evidence="2">Transposase</fullName>
    </submittedName>
</protein>
<dbReference type="EMBL" id="CP055153">
    <property type="protein sequence ID" value="QMU31452.1"/>
    <property type="molecule type" value="Genomic_DNA"/>
</dbReference>
<dbReference type="InterPro" id="IPR025668">
    <property type="entry name" value="Tnp_DDE_dom"/>
</dbReference>
<dbReference type="Pfam" id="PF13612">
    <property type="entry name" value="DDE_Tnp_1_3"/>
    <property type="match status" value="1"/>
</dbReference>
<evidence type="ECO:0000313" key="3">
    <source>
        <dbReference type="Proteomes" id="UP000514509"/>
    </source>
</evidence>
<dbReference type="KEGG" id="add:HUW48_05095"/>
<dbReference type="Proteomes" id="UP000514509">
    <property type="component" value="Chromosome"/>
</dbReference>
<proteinExistence type="predicted"/>
<name>A0A7L7LF15_9BACT</name>
<gene>
    <name evidence="2" type="ORF">HUW48_05095</name>
</gene>
<feature type="domain" description="Transposase DDE" evidence="1">
    <location>
        <begin position="2"/>
        <end position="85"/>
    </location>
</feature>
<reference evidence="2 3" key="1">
    <citation type="submission" date="2020-08" db="EMBL/GenBank/DDBJ databases">
        <title>Adhaeribacter dokdonensis sp. nov., isolated from the rhizosphere of Elymus tsukushiensis, a plant native to the Dokdo Islands, Republic of Korea.</title>
        <authorList>
            <person name="Ghim S.Y."/>
        </authorList>
    </citation>
    <scope>NUCLEOTIDE SEQUENCE [LARGE SCALE GENOMIC DNA]</scope>
    <source>
        <strain evidence="2 3">KUDC8001</strain>
    </source>
</reference>